<evidence type="ECO:0000256" key="1">
    <source>
        <dbReference type="SAM" id="Phobius"/>
    </source>
</evidence>
<protein>
    <submittedName>
        <fullName evidence="2">Uncharacterized protein</fullName>
    </submittedName>
</protein>
<feature type="transmembrane region" description="Helical" evidence="1">
    <location>
        <begin position="27"/>
        <end position="51"/>
    </location>
</feature>
<feature type="non-terminal residue" evidence="2">
    <location>
        <position position="71"/>
    </location>
</feature>
<dbReference type="EMBL" id="ML738610">
    <property type="protein sequence ID" value="KAE8164215.1"/>
    <property type="molecule type" value="Genomic_DNA"/>
</dbReference>
<keyword evidence="1" id="KW-1133">Transmembrane helix</keyword>
<keyword evidence="1" id="KW-0812">Transmembrane</keyword>
<dbReference type="Proteomes" id="UP000326950">
    <property type="component" value="Unassembled WGS sequence"/>
</dbReference>
<evidence type="ECO:0000313" key="2">
    <source>
        <dbReference type="EMBL" id="KAE8164215.1"/>
    </source>
</evidence>
<keyword evidence="1" id="KW-0472">Membrane</keyword>
<keyword evidence="3" id="KW-1185">Reference proteome</keyword>
<dbReference type="AlphaFoldDB" id="A0A5N6UZU0"/>
<sequence length="71" mass="8183">MLLAMILPSSPRSLMEHYQSHILIPVYLRNLCLTFDVIGSYIPWTLIAYIVSMKMIFNFQRIAPLPGNLCI</sequence>
<reference evidence="2 3" key="1">
    <citation type="submission" date="2019-04" db="EMBL/GenBank/DDBJ databases">
        <title>Friends and foes A comparative genomics study of 23 Aspergillus species from section Flavi.</title>
        <authorList>
            <consortium name="DOE Joint Genome Institute"/>
            <person name="Kjaerbolling I."/>
            <person name="Vesth T."/>
            <person name="Frisvad J.C."/>
            <person name="Nybo J.L."/>
            <person name="Theobald S."/>
            <person name="Kildgaard S."/>
            <person name="Isbrandt T."/>
            <person name="Kuo A."/>
            <person name="Sato A."/>
            <person name="Lyhne E.K."/>
            <person name="Kogle M.E."/>
            <person name="Wiebenga A."/>
            <person name="Kun R.S."/>
            <person name="Lubbers R.J."/>
            <person name="Makela M.R."/>
            <person name="Barry K."/>
            <person name="Chovatia M."/>
            <person name="Clum A."/>
            <person name="Daum C."/>
            <person name="Haridas S."/>
            <person name="He G."/>
            <person name="LaButti K."/>
            <person name="Lipzen A."/>
            <person name="Mondo S."/>
            <person name="Riley R."/>
            <person name="Salamov A."/>
            <person name="Simmons B.A."/>
            <person name="Magnuson J.K."/>
            <person name="Henrissat B."/>
            <person name="Mortensen U.H."/>
            <person name="Larsen T.O."/>
            <person name="Devries R.P."/>
            <person name="Grigoriev I.V."/>
            <person name="Machida M."/>
            <person name="Baker S.E."/>
            <person name="Andersen M.R."/>
        </authorList>
    </citation>
    <scope>NUCLEOTIDE SEQUENCE [LARGE SCALE GENOMIC DNA]</scope>
    <source>
        <strain evidence="2 3">CBS 117626</strain>
    </source>
</reference>
<name>A0A5N6UZU0_ASPTM</name>
<accession>A0A5N6UZU0</accession>
<gene>
    <name evidence="2" type="ORF">BDV40DRAFT_261086</name>
</gene>
<proteinExistence type="predicted"/>
<evidence type="ECO:0000313" key="3">
    <source>
        <dbReference type="Proteomes" id="UP000326950"/>
    </source>
</evidence>
<organism evidence="2 3">
    <name type="scientific">Aspergillus tamarii</name>
    <dbReference type="NCBI Taxonomy" id="41984"/>
    <lineage>
        <taxon>Eukaryota</taxon>
        <taxon>Fungi</taxon>
        <taxon>Dikarya</taxon>
        <taxon>Ascomycota</taxon>
        <taxon>Pezizomycotina</taxon>
        <taxon>Eurotiomycetes</taxon>
        <taxon>Eurotiomycetidae</taxon>
        <taxon>Eurotiales</taxon>
        <taxon>Aspergillaceae</taxon>
        <taxon>Aspergillus</taxon>
        <taxon>Aspergillus subgen. Circumdati</taxon>
    </lineage>
</organism>